<evidence type="ECO:0000313" key="1">
    <source>
        <dbReference type="EMBL" id="SFV62840.1"/>
    </source>
</evidence>
<dbReference type="Pfam" id="PF02583">
    <property type="entry name" value="Trns_repr_metal"/>
    <property type="match status" value="1"/>
</dbReference>
<sequence>MYECNVENKKLINRINRIAGQVNALKTKLSNDIECENTQEPYEVIRQLTAIKGAVNGMINSYVEHFAKGHLVKEIRDAKDESSAMAQMDSLVDIMKSFSK</sequence>
<dbReference type="InterPro" id="IPR003735">
    <property type="entry name" value="Metal_Tscrpt_repr"/>
</dbReference>
<reference evidence="1" key="1">
    <citation type="submission" date="2016-10" db="EMBL/GenBank/DDBJ databases">
        <authorList>
            <person name="de Groot N.N."/>
        </authorList>
    </citation>
    <scope>NUCLEOTIDE SEQUENCE</scope>
</reference>
<dbReference type="EMBL" id="FPHI01000023">
    <property type="protein sequence ID" value="SFV62840.1"/>
    <property type="molecule type" value="Genomic_DNA"/>
</dbReference>
<dbReference type="GO" id="GO:0046872">
    <property type="term" value="F:metal ion binding"/>
    <property type="evidence" value="ECO:0007669"/>
    <property type="project" value="InterPro"/>
</dbReference>
<dbReference type="Gene3D" id="1.20.58.1000">
    <property type="entry name" value="Metal-sensitive repressor, helix protomer"/>
    <property type="match status" value="1"/>
</dbReference>
<organism evidence="1">
    <name type="scientific">hydrothermal vent metagenome</name>
    <dbReference type="NCBI Taxonomy" id="652676"/>
    <lineage>
        <taxon>unclassified sequences</taxon>
        <taxon>metagenomes</taxon>
        <taxon>ecological metagenomes</taxon>
    </lineage>
</organism>
<accession>A0A1W1CAF8</accession>
<proteinExistence type="predicted"/>
<gene>
    <name evidence="1" type="ORF">MNB_SV-3-1603</name>
</gene>
<dbReference type="GO" id="GO:0003677">
    <property type="term" value="F:DNA binding"/>
    <property type="evidence" value="ECO:0007669"/>
    <property type="project" value="InterPro"/>
</dbReference>
<name>A0A1W1CAF8_9ZZZZ</name>
<protein>
    <recommendedName>
        <fullName evidence="2">Repressor CsoR of the copZA operon</fullName>
    </recommendedName>
</protein>
<dbReference type="GO" id="GO:0006355">
    <property type="term" value="P:regulation of DNA-templated transcription"/>
    <property type="evidence" value="ECO:0007669"/>
    <property type="project" value="InterPro"/>
</dbReference>
<evidence type="ECO:0008006" key="2">
    <source>
        <dbReference type="Google" id="ProtNLM"/>
    </source>
</evidence>
<dbReference type="AlphaFoldDB" id="A0A1W1CAF8"/>
<dbReference type="InterPro" id="IPR038390">
    <property type="entry name" value="Metal_Tscrpt_repr_sf"/>
</dbReference>